<feature type="region of interest" description="Disordered" evidence="14">
    <location>
        <begin position="206"/>
        <end position="286"/>
    </location>
</feature>
<feature type="transmembrane region" description="Helical" evidence="13">
    <location>
        <begin position="136"/>
        <end position="158"/>
    </location>
</feature>
<comment type="function">
    <text evidence="1">Efflux system for nickel and cobalt.</text>
</comment>
<dbReference type="PANTHER" id="PTHR40659">
    <property type="entry name" value="NICKEL/COBALT EFFLUX SYSTEM RCNA"/>
    <property type="match status" value="1"/>
</dbReference>
<evidence type="ECO:0000256" key="3">
    <source>
        <dbReference type="ARBA" id="ARBA00022426"/>
    </source>
</evidence>
<evidence type="ECO:0000256" key="15">
    <source>
        <dbReference type="SAM" id="SignalP"/>
    </source>
</evidence>
<evidence type="ECO:0000256" key="1">
    <source>
        <dbReference type="ARBA" id="ARBA00002510"/>
    </source>
</evidence>
<proteinExistence type="inferred from homology"/>
<keyword evidence="7 13" id="KW-0812">Transmembrane</keyword>
<dbReference type="RefSeq" id="WP_101247908.1">
    <property type="nucleotide sequence ID" value="NZ_PGTS01000007.1"/>
</dbReference>
<keyword evidence="9" id="KW-0406">Ion transport</keyword>
<keyword evidence="10" id="KW-0921">Nickel transport</keyword>
<feature type="signal peptide" evidence="15">
    <location>
        <begin position="1"/>
        <end position="22"/>
    </location>
</feature>
<comment type="subcellular location">
    <subcellularLocation>
        <location evidence="2 13">Cell membrane</location>
        <topology evidence="2 13">Multi-pass membrane protein</topology>
    </subcellularLocation>
</comment>
<evidence type="ECO:0000256" key="4">
    <source>
        <dbReference type="ARBA" id="ARBA00022448"/>
    </source>
</evidence>
<gene>
    <name evidence="16" type="ORF">CU041_17835</name>
</gene>
<feature type="transmembrane region" description="Helical" evidence="13">
    <location>
        <begin position="178"/>
        <end position="196"/>
    </location>
</feature>
<evidence type="ECO:0000256" key="11">
    <source>
        <dbReference type="ARBA" id="ARBA00023136"/>
    </source>
</evidence>
<evidence type="ECO:0000256" key="8">
    <source>
        <dbReference type="ARBA" id="ARBA00022989"/>
    </source>
</evidence>
<accession>A0ABX4R4M5</accession>
<evidence type="ECO:0000256" key="10">
    <source>
        <dbReference type="ARBA" id="ARBA00023112"/>
    </source>
</evidence>
<protein>
    <recommendedName>
        <fullName evidence="13">Nickel/cobalt efflux system</fullName>
    </recommendedName>
</protein>
<organism evidence="16 17">
    <name type="scientific">Thalassospira povalilytica</name>
    <dbReference type="NCBI Taxonomy" id="732237"/>
    <lineage>
        <taxon>Bacteria</taxon>
        <taxon>Pseudomonadati</taxon>
        <taxon>Pseudomonadota</taxon>
        <taxon>Alphaproteobacteria</taxon>
        <taxon>Rhodospirillales</taxon>
        <taxon>Thalassospiraceae</taxon>
        <taxon>Thalassospira</taxon>
    </lineage>
</organism>
<evidence type="ECO:0000256" key="6">
    <source>
        <dbReference type="ARBA" id="ARBA00022596"/>
    </source>
</evidence>
<evidence type="ECO:0000256" key="7">
    <source>
        <dbReference type="ARBA" id="ARBA00022692"/>
    </source>
</evidence>
<dbReference type="Pfam" id="PF03824">
    <property type="entry name" value="NicO"/>
    <property type="match status" value="1"/>
</dbReference>
<keyword evidence="12" id="KW-0170">Cobalt</keyword>
<feature type="chain" id="PRO_5046051081" description="Nickel/cobalt efflux system" evidence="15">
    <location>
        <begin position="23"/>
        <end position="396"/>
    </location>
</feature>
<evidence type="ECO:0000256" key="2">
    <source>
        <dbReference type="ARBA" id="ARBA00004651"/>
    </source>
</evidence>
<evidence type="ECO:0000256" key="12">
    <source>
        <dbReference type="ARBA" id="ARBA00023285"/>
    </source>
</evidence>
<evidence type="ECO:0000313" key="17">
    <source>
        <dbReference type="Proteomes" id="UP000233365"/>
    </source>
</evidence>
<evidence type="ECO:0000256" key="9">
    <source>
        <dbReference type="ARBA" id="ARBA00023065"/>
    </source>
</evidence>
<evidence type="ECO:0000256" key="13">
    <source>
        <dbReference type="RuleBase" id="RU362101"/>
    </source>
</evidence>
<keyword evidence="3" id="KW-0171">Cobalt transport</keyword>
<keyword evidence="6" id="KW-0533">Nickel</keyword>
<feature type="compositionally biased region" description="Low complexity" evidence="14">
    <location>
        <begin position="32"/>
        <end position="50"/>
    </location>
</feature>
<feature type="transmembrane region" description="Helical" evidence="13">
    <location>
        <begin position="319"/>
        <end position="348"/>
    </location>
</feature>
<dbReference type="InterPro" id="IPR011541">
    <property type="entry name" value="Ni/Co_transpt_high_affinity"/>
</dbReference>
<keyword evidence="8 13" id="KW-1133">Transmembrane helix</keyword>
<dbReference type="EMBL" id="PGTS01000007">
    <property type="protein sequence ID" value="PKR47921.1"/>
    <property type="molecule type" value="Genomic_DNA"/>
</dbReference>
<feature type="compositionally biased region" description="Basic and acidic residues" evidence="14">
    <location>
        <begin position="206"/>
        <end position="276"/>
    </location>
</feature>
<evidence type="ECO:0000256" key="5">
    <source>
        <dbReference type="ARBA" id="ARBA00022475"/>
    </source>
</evidence>
<feature type="transmembrane region" description="Helical" evidence="13">
    <location>
        <begin position="292"/>
        <end position="313"/>
    </location>
</feature>
<dbReference type="Proteomes" id="UP000233365">
    <property type="component" value="Unassembled WGS sequence"/>
</dbReference>
<keyword evidence="11 13" id="KW-0472">Membrane</keyword>
<keyword evidence="4 13" id="KW-0813">Transport</keyword>
<comment type="similarity">
    <text evidence="13">Belongs to the NiCoT transporter (TC 2.A.52) family.</text>
</comment>
<evidence type="ECO:0000256" key="14">
    <source>
        <dbReference type="SAM" id="MobiDB-lite"/>
    </source>
</evidence>
<dbReference type="InterPro" id="IPR051224">
    <property type="entry name" value="NiCoT_RcnA"/>
</dbReference>
<feature type="transmembrane region" description="Helical" evidence="13">
    <location>
        <begin position="369"/>
        <end position="390"/>
    </location>
</feature>
<sequence length="396" mass="41758">MAAVLAALLLVISFASSNPAAAQSSNLLGRGASDSTDTAPTAPSAPSAPSRAEDSMITLPGWLSDIVGQTVIIQTKLNREITATLREAKSGDSFWPGLMIIALSFAYGVFHAAGPGHGKMITTTYFLSRDAGWKQGVAMGSLIAAVQAVSAIILVGSLTLVLNLGPAAITRNGLVMEAVSYALIALLGGLMCLRILQGRDDCCDHGGHTHQHHDHDHNHDRHHHDDTHSHHACDHTHHVHHAHTDHADHHSHGHDGQGHDEHRHDDSHQHTHDHAHAHQNAPASTAQTRWQMIASGVVVGLRPCTGSILVLLFTLANGMFLIGIGAAFAMAAGVALTISLIGLAAIGIRTGTRHLFDLSDSTSGIVRRGVGFAGAATITLFGVMLLLASARQMGWL</sequence>
<name>A0ABX4R4M5_9PROT</name>
<evidence type="ECO:0000313" key="16">
    <source>
        <dbReference type="EMBL" id="PKR47921.1"/>
    </source>
</evidence>
<feature type="region of interest" description="Disordered" evidence="14">
    <location>
        <begin position="28"/>
        <end position="53"/>
    </location>
</feature>
<reference evidence="16 17" key="1">
    <citation type="submission" date="2017-11" db="EMBL/GenBank/DDBJ databases">
        <title>Biodiversity and function of Thalassospira species in the particle-attached aromatic-hydrocarbon-degrading consortia from the surface seawater of the China South Sea.</title>
        <authorList>
            <person name="Dong C."/>
            <person name="Liu R."/>
            <person name="Shao Z."/>
        </authorList>
    </citation>
    <scope>NUCLEOTIDE SEQUENCE [LARGE SCALE GENOMIC DNA]</scope>
    <source>
        <strain evidence="16 17">139Z-12</strain>
    </source>
</reference>
<keyword evidence="5" id="KW-1003">Cell membrane</keyword>
<comment type="caution">
    <text evidence="16">The sequence shown here is derived from an EMBL/GenBank/DDBJ whole genome shotgun (WGS) entry which is preliminary data.</text>
</comment>
<keyword evidence="15" id="KW-0732">Signal</keyword>
<keyword evidence="17" id="KW-1185">Reference proteome</keyword>
<feature type="transmembrane region" description="Helical" evidence="13">
    <location>
        <begin position="94"/>
        <end position="115"/>
    </location>
</feature>
<dbReference type="PANTHER" id="PTHR40659:SF1">
    <property type="entry name" value="NICKEL_COBALT EFFLUX SYSTEM RCNA"/>
    <property type="match status" value="1"/>
</dbReference>